<keyword evidence="4 6" id="KW-1133">Transmembrane helix</keyword>
<keyword evidence="3 6" id="KW-0812">Transmembrane</keyword>
<dbReference type="EMBL" id="BARW01019121">
    <property type="protein sequence ID" value="GAI91629.1"/>
    <property type="molecule type" value="Genomic_DNA"/>
</dbReference>
<evidence type="ECO:0000256" key="3">
    <source>
        <dbReference type="ARBA" id="ARBA00022692"/>
    </source>
</evidence>
<evidence type="ECO:0000256" key="5">
    <source>
        <dbReference type="ARBA" id="ARBA00023136"/>
    </source>
</evidence>
<dbReference type="GO" id="GO:0016020">
    <property type="term" value="C:membrane"/>
    <property type="evidence" value="ECO:0007669"/>
    <property type="project" value="InterPro"/>
</dbReference>
<dbReference type="InterPro" id="IPR022781">
    <property type="entry name" value="Flagellar_biosynth_FliO"/>
</dbReference>
<name>X1UH14_9ZZZZ</name>
<dbReference type="NCBIfam" id="TIGR03500">
    <property type="entry name" value="FliO_TIGR"/>
    <property type="match status" value="1"/>
</dbReference>
<keyword evidence="5 6" id="KW-0472">Membrane</keyword>
<evidence type="ECO:0000256" key="6">
    <source>
        <dbReference type="SAM" id="Phobius"/>
    </source>
</evidence>
<evidence type="ECO:0000256" key="1">
    <source>
        <dbReference type="ARBA" id="ARBA00004236"/>
    </source>
</evidence>
<feature type="non-terminal residue" evidence="7">
    <location>
        <position position="1"/>
    </location>
</feature>
<dbReference type="AlphaFoldDB" id="X1UH14"/>
<evidence type="ECO:0000256" key="2">
    <source>
        <dbReference type="ARBA" id="ARBA00022475"/>
    </source>
</evidence>
<sequence length="91" mass="10398">QLWKTVVYVALILAAILVGARVIKRYGGERLKQASSPDIRILGRRYISPKQSIAMVKVRHKELLLGITDQSIRLLYDFTPEEEERNGTEFA</sequence>
<evidence type="ECO:0008006" key="8">
    <source>
        <dbReference type="Google" id="ProtNLM"/>
    </source>
</evidence>
<dbReference type="GO" id="GO:0044781">
    <property type="term" value="P:bacterial-type flagellum organization"/>
    <property type="evidence" value="ECO:0007669"/>
    <property type="project" value="InterPro"/>
</dbReference>
<keyword evidence="2" id="KW-1003">Cell membrane</keyword>
<dbReference type="Pfam" id="PF04347">
    <property type="entry name" value="FliO"/>
    <property type="match status" value="1"/>
</dbReference>
<accession>X1UH14</accession>
<comment type="subcellular location">
    <subcellularLocation>
        <location evidence="1">Cell membrane</location>
    </subcellularLocation>
</comment>
<evidence type="ECO:0000256" key="4">
    <source>
        <dbReference type="ARBA" id="ARBA00022989"/>
    </source>
</evidence>
<organism evidence="7">
    <name type="scientific">marine sediment metagenome</name>
    <dbReference type="NCBI Taxonomy" id="412755"/>
    <lineage>
        <taxon>unclassified sequences</taxon>
        <taxon>metagenomes</taxon>
        <taxon>ecological metagenomes</taxon>
    </lineage>
</organism>
<feature type="transmembrane region" description="Helical" evidence="6">
    <location>
        <begin position="6"/>
        <end position="23"/>
    </location>
</feature>
<protein>
    <recommendedName>
        <fullName evidence="8">Flagellar protein</fullName>
    </recommendedName>
</protein>
<comment type="caution">
    <text evidence="7">The sequence shown here is derived from an EMBL/GenBank/DDBJ whole genome shotgun (WGS) entry which is preliminary data.</text>
</comment>
<proteinExistence type="predicted"/>
<reference evidence="7" key="1">
    <citation type="journal article" date="2014" name="Front. Microbiol.">
        <title>High frequency of phylogenetically diverse reductive dehalogenase-homologous genes in deep subseafloor sedimentary metagenomes.</title>
        <authorList>
            <person name="Kawai M."/>
            <person name="Futagami T."/>
            <person name="Toyoda A."/>
            <person name="Takaki Y."/>
            <person name="Nishi S."/>
            <person name="Hori S."/>
            <person name="Arai W."/>
            <person name="Tsubouchi T."/>
            <person name="Morono Y."/>
            <person name="Uchiyama I."/>
            <person name="Ito T."/>
            <person name="Fujiyama A."/>
            <person name="Inagaki F."/>
            <person name="Takami H."/>
        </authorList>
    </citation>
    <scope>NUCLEOTIDE SEQUENCE</scope>
    <source>
        <strain evidence="7">Expedition CK06-06</strain>
    </source>
</reference>
<gene>
    <name evidence="7" type="ORF">S12H4_32593</name>
</gene>
<evidence type="ECO:0000313" key="7">
    <source>
        <dbReference type="EMBL" id="GAI91629.1"/>
    </source>
</evidence>